<organism evidence="1 2">
    <name type="scientific">Sinocyclocheilus rhinocerous</name>
    <dbReference type="NCBI Taxonomy" id="307959"/>
    <lineage>
        <taxon>Eukaryota</taxon>
        <taxon>Metazoa</taxon>
        <taxon>Chordata</taxon>
        <taxon>Craniata</taxon>
        <taxon>Vertebrata</taxon>
        <taxon>Euteleostomi</taxon>
        <taxon>Actinopterygii</taxon>
        <taxon>Neopterygii</taxon>
        <taxon>Teleostei</taxon>
        <taxon>Ostariophysi</taxon>
        <taxon>Cypriniformes</taxon>
        <taxon>Cyprinidae</taxon>
        <taxon>Cyprininae</taxon>
        <taxon>Sinocyclocheilus</taxon>
    </lineage>
</organism>
<sequence>SSHNPYPSLFLLSSGVRSSNVLASSSPRKASCGASWKTRSFFSVGLLVAYTTHRAKHINRDSIRDHSHQK</sequence>
<accession>A0A673L1I0</accession>
<keyword evidence="2" id="KW-1185">Reference proteome</keyword>
<name>A0A673L1I0_9TELE</name>
<evidence type="ECO:0000313" key="1">
    <source>
        <dbReference type="Ensembl" id="ENSSRHP00000072748.1"/>
    </source>
</evidence>
<dbReference type="Ensembl" id="ENSSRHT00000074735.1">
    <property type="protein sequence ID" value="ENSSRHP00000072748.1"/>
    <property type="gene ID" value="ENSSRHG00000036164.1"/>
</dbReference>
<evidence type="ECO:0000313" key="2">
    <source>
        <dbReference type="Proteomes" id="UP000472270"/>
    </source>
</evidence>
<dbReference type="Proteomes" id="UP000472270">
    <property type="component" value="Unassembled WGS sequence"/>
</dbReference>
<proteinExistence type="predicted"/>
<reference evidence="1" key="2">
    <citation type="submission" date="2025-09" db="UniProtKB">
        <authorList>
            <consortium name="Ensembl"/>
        </authorList>
    </citation>
    <scope>IDENTIFICATION</scope>
</reference>
<dbReference type="AlphaFoldDB" id="A0A673L1I0"/>
<protein>
    <submittedName>
        <fullName evidence="1">Uncharacterized protein</fullName>
    </submittedName>
</protein>
<reference evidence="1" key="1">
    <citation type="submission" date="2025-08" db="UniProtKB">
        <authorList>
            <consortium name="Ensembl"/>
        </authorList>
    </citation>
    <scope>IDENTIFICATION</scope>
</reference>